<dbReference type="InterPro" id="IPR009057">
    <property type="entry name" value="Homeodomain-like_sf"/>
</dbReference>
<name>A0ABR7R9G5_9PROT</name>
<sequence length="202" mass="21667">MSDSTEAPESVLFNAFWKLVAEGGWHRLTLSALAAEAGMTLAELREHVPHKGALPLRFMKAVDAAVLRNTPASPMGGARDRLFDVLMNRIDVLQPHRAGVIRMGKEMRTDPALALMLAPQLAASMSWMLEAAGIDAGGIRGAMRVQGLCGVWIATLRAWEQDEGADLGSTMAGLDRALDRAERIARTLRLDTGDTEPAPGAA</sequence>
<protein>
    <submittedName>
        <fullName evidence="1">TetR family transcriptional regulator</fullName>
    </submittedName>
</protein>
<dbReference type="EMBL" id="JACTUZ010000075">
    <property type="protein sequence ID" value="MBC9178400.1"/>
    <property type="molecule type" value="Genomic_DNA"/>
</dbReference>
<accession>A0ABR7R9G5</accession>
<evidence type="ECO:0000313" key="1">
    <source>
        <dbReference type="EMBL" id="MBC9178400.1"/>
    </source>
</evidence>
<dbReference type="Proteomes" id="UP000603940">
    <property type="component" value="Unassembled WGS sequence"/>
</dbReference>
<evidence type="ECO:0000313" key="2">
    <source>
        <dbReference type="Proteomes" id="UP000603940"/>
    </source>
</evidence>
<proteinExistence type="predicted"/>
<dbReference type="SUPFAM" id="SSF46689">
    <property type="entry name" value="Homeodomain-like"/>
    <property type="match status" value="1"/>
</dbReference>
<gene>
    <name evidence="1" type="ORF">IBL25_15755</name>
</gene>
<dbReference type="Gene3D" id="1.10.357.10">
    <property type="entry name" value="Tetracycline Repressor, domain 2"/>
    <property type="match status" value="1"/>
</dbReference>
<keyword evidence="2" id="KW-1185">Reference proteome</keyword>
<organism evidence="1 2">
    <name type="scientific">Pseudoroseomonas ludipueritiae</name>
    <dbReference type="NCBI Taxonomy" id="198093"/>
    <lineage>
        <taxon>Bacteria</taxon>
        <taxon>Pseudomonadati</taxon>
        <taxon>Pseudomonadota</taxon>
        <taxon>Alphaproteobacteria</taxon>
        <taxon>Acetobacterales</taxon>
        <taxon>Acetobacteraceae</taxon>
        <taxon>Pseudoroseomonas</taxon>
    </lineage>
</organism>
<reference evidence="1 2" key="1">
    <citation type="journal article" date="2009" name="Int. J. Syst. Evol. Microbiol.">
        <title>Transfer of Teichococcus ludipueritiae and Muricoccus roseus to the genus Roseomonas, as Roseomonas ludipueritiae comb. nov. and Roseomonas rosea comb. nov., respectively, and emended description of the genus Roseomonas.</title>
        <authorList>
            <person name="Sanchez-Porro C."/>
            <person name="Gallego V."/>
            <person name="Busse H.J."/>
            <person name="Kampfer P."/>
            <person name="Ventosa A."/>
        </authorList>
    </citation>
    <scope>NUCLEOTIDE SEQUENCE [LARGE SCALE GENOMIC DNA]</scope>
    <source>
        <strain evidence="1 2">DSM 14915</strain>
    </source>
</reference>
<comment type="caution">
    <text evidence="1">The sequence shown here is derived from an EMBL/GenBank/DDBJ whole genome shotgun (WGS) entry which is preliminary data.</text>
</comment>
<dbReference type="RefSeq" id="WP_187779498.1">
    <property type="nucleotide sequence ID" value="NZ_JACTUZ010000075.1"/>
</dbReference>